<reference evidence="1 2" key="1">
    <citation type="journal article" date="2007" name="Nature">
        <title>Evolution of genes and genomes on the Drosophila phylogeny.</title>
        <authorList>
            <consortium name="Drosophila 12 Genomes Consortium"/>
            <person name="Clark A.G."/>
            <person name="Eisen M.B."/>
            <person name="Smith D.R."/>
            <person name="Bergman C.M."/>
            <person name="Oliver B."/>
            <person name="Markow T.A."/>
            <person name="Kaufman T.C."/>
            <person name="Kellis M."/>
            <person name="Gelbart W."/>
            <person name="Iyer V.N."/>
            <person name="Pollard D.A."/>
            <person name="Sackton T.B."/>
            <person name="Larracuente A.M."/>
            <person name="Singh N.D."/>
            <person name="Abad J.P."/>
            <person name="Abt D.N."/>
            <person name="Adryan B."/>
            <person name="Aguade M."/>
            <person name="Akashi H."/>
            <person name="Anderson W.W."/>
            <person name="Aquadro C.F."/>
            <person name="Ardell D.H."/>
            <person name="Arguello R."/>
            <person name="Artieri C.G."/>
            <person name="Barbash D.A."/>
            <person name="Barker D."/>
            <person name="Barsanti P."/>
            <person name="Batterham P."/>
            <person name="Batzoglou S."/>
            <person name="Begun D."/>
            <person name="Bhutkar A."/>
            <person name="Blanco E."/>
            <person name="Bosak S.A."/>
            <person name="Bradley R.K."/>
            <person name="Brand A.D."/>
            <person name="Brent M.R."/>
            <person name="Brooks A.N."/>
            <person name="Brown R.H."/>
            <person name="Butlin R.K."/>
            <person name="Caggese C."/>
            <person name="Calvi B.R."/>
            <person name="Bernardo de Carvalho A."/>
            <person name="Caspi A."/>
            <person name="Castrezana S."/>
            <person name="Celniker S.E."/>
            <person name="Chang J.L."/>
            <person name="Chapple C."/>
            <person name="Chatterji S."/>
            <person name="Chinwalla A."/>
            <person name="Civetta A."/>
            <person name="Clifton S.W."/>
            <person name="Comeron J.M."/>
            <person name="Costello J.C."/>
            <person name="Coyne J.A."/>
            <person name="Daub J."/>
            <person name="David R.G."/>
            <person name="Delcher A.L."/>
            <person name="Delehaunty K."/>
            <person name="Do C.B."/>
            <person name="Ebling H."/>
            <person name="Edwards K."/>
            <person name="Eickbush T."/>
            <person name="Evans J.D."/>
            <person name="Filipski A."/>
            <person name="Findeiss S."/>
            <person name="Freyhult E."/>
            <person name="Fulton L."/>
            <person name="Fulton R."/>
            <person name="Garcia A.C."/>
            <person name="Gardiner A."/>
            <person name="Garfield D.A."/>
            <person name="Garvin B.E."/>
            <person name="Gibson G."/>
            <person name="Gilbert D."/>
            <person name="Gnerre S."/>
            <person name="Godfrey J."/>
            <person name="Good R."/>
            <person name="Gotea V."/>
            <person name="Gravely B."/>
            <person name="Greenberg A.J."/>
            <person name="Griffiths-Jones S."/>
            <person name="Gross S."/>
            <person name="Guigo R."/>
            <person name="Gustafson E.A."/>
            <person name="Haerty W."/>
            <person name="Hahn M.W."/>
            <person name="Halligan D.L."/>
            <person name="Halpern A.L."/>
            <person name="Halter G.M."/>
            <person name="Han M.V."/>
            <person name="Heger A."/>
            <person name="Hillier L."/>
            <person name="Hinrichs A.S."/>
            <person name="Holmes I."/>
            <person name="Hoskins R.A."/>
            <person name="Hubisz M.J."/>
            <person name="Hultmark D."/>
            <person name="Huntley M.A."/>
            <person name="Jaffe D.B."/>
            <person name="Jagadeeshan S."/>
            <person name="Jeck W.R."/>
            <person name="Johnson J."/>
            <person name="Jones C.D."/>
            <person name="Jordan W.C."/>
            <person name="Karpen G.H."/>
            <person name="Kataoka E."/>
            <person name="Keightley P.D."/>
            <person name="Kheradpour P."/>
            <person name="Kirkness E.F."/>
            <person name="Koerich L.B."/>
            <person name="Kristiansen K."/>
            <person name="Kudrna D."/>
            <person name="Kulathinal R.J."/>
            <person name="Kumar S."/>
            <person name="Kwok R."/>
            <person name="Lander E."/>
            <person name="Langley C.H."/>
            <person name="Lapoint R."/>
            <person name="Lazzaro B.P."/>
            <person name="Lee S.J."/>
            <person name="Levesque L."/>
            <person name="Li R."/>
            <person name="Lin C.F."/>
            <person name="Lin M.F."/>
            <person name="Lindblad-Toh K."/>
            <person name="Llopart A."/>
            <person name="Long M."/>
            <person name="Low L."/>
            <person name="Lozovsky E."/>
            <person name="Lu J."/>
            <person name="Luo M."/>
            <person name="Machado C.A."/>
            <person name="Makalowski W."/>
            <person name="Marzo M."/>
            <person name="Matsuda M."/>
            <person name="Matzkin L."/>
            <person name="McAllister B."/>
            <person name="McBride C.S."/>
            <person name="McKernan B."/>
            <person name="McKernan K."/>
            <person name="Mendez-Lago M."/>
            <person name="Minx P."/>
            <person name="Mollenhauer M.U."/>
            <person name="Montooth K."/>
            <person name="Mount S.M."/>
            <person name="Mu X."/>
            <person name="Myers E."/>
            <person name="Negre B."/>
            <person name="Newfeld S."/>
            <person name="Nielsen R."/>
            <person name="Noor M.A."/>
            <person name="O'Grady P."/>
            <person name="Pachter L."/>
            <person name="Papaceit M."/>
            <person name="Parisi M.J."/>
            <person name="Parisi M."/>
            <person name="Parts L."/>
            <person name="Pedersen J.S."/>
            <person name="Pesole G."/>
            <person name="Phillippy A.M."/>
            <person name="Ponting C.P."/>
            <person name="Pop M."/>
            <person name="Porcelli D."/>
            <person name="Powell J.R."/>
            <person name="Prohaska S."/>
            <person name="Pruitt K."/>
            <person name="Puig M."/>
            <person name="Quesneville H."/>
            <person name="Ram K.R."/>
            <person name="Rand D."/>
            <person name="Rasmussen M.D."/>
            <person name="Reed L.K."/>
            <person name="Reenan R."/>
            <person name="Reily A."/>
            <person name="Remington K.A."/>
            <person name="Rieger T.T."/>
            <person name="Ritchie M.G."/>
            <person name="Robin C."/>
            <person name="Rogers Y.H."/>
            <person name="Rohde C."/>
            <person name="Rozas J."/>
            <person name="Rubenfield M.J."/>
            <person name="Ruiz A."/>
            <person name="Russo S."/>
            <person name="Salzberg S.L."/>
            <person name="Sanchez-Gracia A."/>
            <person name="Saranga D.J."/>
            <person name="Sato H."/>
            <person name="Schaeffer S.W."/>
            <person name="Schatz M.C."/>
            <person name="Schlenke T."/>
            <person name="Schwartz R."/>
            <person name="Segarra C."/>
            <person name="Singh R.S."/>
            <person name="Sirot L."/>
            <person name="Sirota M."/>
            <person name="Sisneros N.B."/>
            <person name="Smith C.D."/>
            <person name="Smith T.F."/>
            <person name="Spieth J."/>
            <person name="Stage D.E."/>
            <person name="Stark A."/>
            <person name="Stephan W."/>
            <person name="Strausberg R.L."/>
            <person name="Strempel S."/>
            <person name="Sturgill D."/>
            <person name="Sutton G."/>
            <person name="Sutton G.G."/>
            <person name="Tao W."/>
            <person name="Teichmann S."/>
            <person name="Tobari Y.N."/>
            <person name="Tomimura Y."/>
            <person name="Tsolas J.M."/>
            <person name="Valente V.L."/>
            <person name="Venter E."/>
            <person name="Venter J.C."/>
            <person name="Vicario S."/>
            <person name="Vieira F.G."/>
            <person name="Vilella A.J."/>
            <person name="Villasante A."/>
            <person name="Walenz B."/>
            <person name="Wang J."/>
            <person name="Wasserman M."/>
            <person name="Watts T."/>
            <person name="Wilson D."/>
            <person name="Wilson R.K."/>
            <person name="Wing R.A."/>
            <person name="Wolfner M.F."/>
            <person name="Wong A."/>
            <person name="Wong G.K."/>
            <person name="Wu C.I."/>
            <person name="Wu G."/>
            <person name="Yamamoto D."/>
            <person name="Yang H.P."/>
            <person name="Yang S.P."/>
            <person name="Yorke J.A."/>
            <person name="Yoshida K."/>
            <person name="Zdobnov E."/>
            <person name="Zhang P."/>
            <person name="Zhang Y."/>
            <person name="Zimin A.V."/>
            <person name="Baldwin J."/>
            <person name="Abdouelleil A."/>
            <person name="Abdulkadir J."/>
            <person name="Abebe A."/>
            <person name="Abera B."/>
            <person name="Abreu J."/>
            <person name="Acer S.C."/>
            <person name="Aftuck L."/>
            <person name="Alexander A."/>
            <person name="An P."/>
            <person name="Anderson E."/>
            <person name="Anderson S."/>
            <person name="Arachi H."/>
            <person name="Azer M."/>
            <person name="Bachantsang P."/>
            <person name="Barry A."/>
            <person name="Bayul T."/>
            <person name="Berlin A."/>
            <person name="Bessette D."/>
            <person name="Bloom T."/>
            <person name="Blye J."/>
            <person name="Boguslavskiy L."/>
            <person name="Bonnet C."/>
            <person name="Boukhgalter B."/>
            <person name="Bourzgui I."/>
            <person name="Brown A."/>
            <person name="Cahill P."/>
            <person name="Channer S."/>
            <person name="Cheshatsang Y."/>
            <person name="Chuda L."/>
            <person name="Citroen M."/>
            <person name="Collymore A."/>
            <person name="Cooke P."/>
            <person name="Costello M."/>
            <person name="D'Aco K."/>
            <person name="Daza R."/>
            <person name="De Haan G."/>
            <person name="DeGray S."/>
            <person name="DeMaso C."/>
            <person name="Dhargay N."/>
            <person name="Dooley K."/>
            <person name="Dooley E."/>
            <person name="Doricent M."/>
            <person name="Dorje P."/>
            <person name="Dorjee K."/>
            <person name="Dupes A."/>
            <person name="Elong R."/>
            <person name="Falk J."/>
            <person name="Farina A."/>
            <person name="Faro S."/>
            <person name="Ferguson D."/>
            <person name="Fisher S."/>
            <person name="Foley C.D."/>
            <person name="Franke A."/>
            <person name="Friedrich D."/>
            <person name="Gadbois L."/>
            <person name="Gearin G."/>
            <person name="Gearin C.R."/>
            <person name="Giannoukos G."/>
            <person name="Goode T."/>
            <person name="Graham J."/>
            <person name="Grandbois E."/>
            <person name="Grewal S."/>
            <person name="Gyaltsen K."/>
            <person name="Hafez N."/>
            <person name="Hagos B."/>
            <person name="Hall J."/>
            <person name="Henson C."/>
            <person name="Hollinger A."/>
            <person name="Honan T."/>
            <person name="Huard M.D."/>
            <person name="Hughes L."/>
            <person name="Hurhula B."/>
            <person name="Husby M.E."/>
            <person name="Kamat A."/>
            <person name="Kanga B."/>
            <person name="Kashin S."/>
            <person name="Khazanovich D."/>
            <person name="Kisner P."/>
            <person name="Lance K."/>
            <person name="Lara M."/>
            <person name="Lee W."/>
            <person name="Lennon N."/>
            <person name="Letendre F."/>
            <person name="LeVine R."/>
            <person name="Lipovsky A."/>
            <person name="Liu X."/>
            <person name="Liu J."/>
            <person name="Liu S."/>
            <person name="Lokyitsang T."/>
            <person name="Lokyitsang Y."/>
            <person name="Lubonja R."/>
            <person name="Lui A."/>
            <person name="MacDonald P."/>
            <person name="Magnisalis V."/>
            <person name="Maru K."/>
            <person name="Matthews C."/>
            <person name="McCusker W."/>
            <person name="McDonough S."/>
            <person name="Mehta T."/>
            <person name="Meldrim J."/>
            <person name="Meneus L."/>
            <person name="Mihai O."/>
            <person name="Mihalev A."/>
            <person name="Mihova T."/>
            <person name="Mittelman R."/>
            <person name="Mlenga V."/>
            <person name="Montmayeur A."/>
            <person name="Mulrain L."/>
            <person name="Navidi A."/>
            <person name="Naylor J."/>
            <person name="Negash T."/>
            <person name="Nguyen T."/>
            <person name="Nguyen N."/>
            <person name="Nicol R."/>
            <person name="Norbu C."/>
            <person name="Norbu N."/>
            <person name="Novod N."/>
            <person name="O'Neill B."/>
            <person name="Osman S."/>
            <person name="Markiewicz E."/>
            <person name="Oyono O.L."/>
            <person name="Patti C."/>
            <person name="Phunkhang P."/>
            <person name="Pierre F."/>
            <person name="Priest M."/>
            <person name="Raghuraman S."/>
            <person name="Rege F."/>
            <person name="Reyes R."/>
            <person name="Rise C."/>
            <person name="Rogov P."/>
            <person name="Ross K."/>
            <person name="Ryan E."/>
            <person name="Settipalli S."/>
            <person name="Shea T."/>
            <person name="Sherpa N."/>
            <person name="Shi L."/>
            <person name="Shih D."/>
            <person name="Sparrow T."/>
            <person name="Spaulding J."/>
            <person name="Stalker J."/>
            <person name="Stange-Thomann N."/>
            <person name="Stavropoulos S."/>
            <person name="Stone C."/>
            <person name="Strader C."/>
            <person name="Tesfaye S."/>
            <person name="Thomson T."/>
            <person name="Thoulutsang Y."/>
            <person name="Thoulutsang D."/>
            <person name="Topham K."/>
            <person name="Topping I."/>
            <person name="Tsamla T."/>
            <person name="Vassiliev H."/>
            <person name="Vo A."/>
            <person name="Wangchuk T."/>
            <person name="Wangdi T."/>
            <person name="Weiand M."/>
            <person name="Wilkinson J."/>
            <person name="Wilson A."/>
            <person name="Yadav S."/>
            <person name="Young G."/>
            <person name="Yu Q."/>
            <person name="Zembek L."/>
            <person name="Zhong D."/>
            <person name="Zimmer A."/>
            <person name="Zwirko Z."/>
            <person name="Jaffe D.B."/>
            <person name="Alvarez P."/>
            <person name="Brockman W."/>
            <person name="Butler J."/>
            <person name="Chin C."/>
            <person name="Gnerre S."/>
            <person name="Grabherr M."/>
            <person name="Kleber M."/>
            <person name="Mauceli E."/>
            <person name="MacCallum I."/>
        </authorList>
    </citation>
    <scope>NUCLEOTIDE SEQUENCE [LARGE SCALE GENOMIC DNA]</scope>
    <source>
        <strain evidence="2">Tucson 14024-0371.13</strain>
    </source>
</reference>
<dbReference type="EMBL" id="CH902617">
    <property type="protein sequence ID" value="KPU80404.1"/>
    <property type="molecule type" value="Genomic_DNA"/>
</dbReference>
<dbReference type="InterPro" id="IPR006601">
    <property type="entry name" value="Uncharacterised_DM11_DROME"/>
</dbReference>
<keyword evidence="2" id="KW-1185">Reference proteome</keyword>
<evidence type="ECO:0000313" key="1">
    <source>
        <dbReference type="EMBL" id="KPU80404.1"/>
    </source>
</evidence>
<accession>A0A0N8P1N3</accession>
<dbReference type="OrthoDB" id="7975395at2759"/>
<proteinExistence type="predicted"/>
<dbReference type="InParanoid" id="A0A0N8P1N3"/>
<dbReference type="InterPro" id="IPR010512">
    <property type="entry name" value="DUF1091"/>
</dbReference>
<name>A0A0N8P1N3_DROAN</name>
<dbReference type="Proteomes" id="UP000007801">
    <property type="component" value="Unassembled WGS sequence"/>
</dbReference>
<sequence length="140" mass="16427">MTEEGISVDGNVTFWWDIDPKDRLEASCSVSYFDRGNWQPTVLNIKYKDFCVAMFDPKQFWYKLWTKNIVNAEYVTKMCPLSGTVLILEPYTLKMQFGIDVPLKPGRYKIIIFLSAVDINDWCQTEYKSFYRVFDDSGVQ</sequence>
<dbReference type="AlphaFoldDB" id="A0A0N8P1N3"/>
<evidence type="ECO:0008006" key="3">
    <source>
        <dbReference type="Google" id="ProtNLM"/>
    </source>
</evidence>
<organism evidence="1 2">
    <name type="scientific">Drosophila ananassae</name>
    <name type="common">Fruit fly</name>
    <dbReference type="NCBI Taxonomy" id="7217"/>
    <lineage>
        <taxon>Eukaryota</taxon>
        <taxon>Metazoa</taxon>
        <taxon>Ecdysozoa</taxon>
        <taxon>Arthropoda</taxon>
        <taxon>Hexapoda</taxon>
        <taxon>Insecta</taxon>
        <taxon>Pterygota</taxon>
        <taxon>Neoptera</taxon>
        <taxon>Endopterygota</taxon>
        <taxon>Diptera</taxon>
        <taxon>Brachycera</taxon>
        <taxon>Muscomorpha</taxon>
        <taxon>Ephydroidea</taxon>
        <taxon>Drosophilidae</taxon>
        <taxon>Drosophila</taxon>
        <taxon>Sophophora</taxon>
    </lineage>
</organism>
<evidence type="ECO:0000313" key="2">
    <source>
        <dbReference type="Proteomes" id="UP000007801"/>
    </source>
</evidence>
<dbReference type="Pfam" id="PF06477">
    <property type="entry name" value="DUF1091"/>
    <property type="match status" value="1"/>
</dbReference>
<protein>
    <recommendedName>
        <fullName evidence="3">MD-2-related lipid-recognition domain-containing protein</fullName>
    </recommendedName>
</protein>
<gene>
    <name evidence="1" type="primary">Dana\GF19882</name>
    <name evidence="1" type="synonym">dana_GLEANR_22289</name>
    <name evidence="1" type="ORF">GF19882</name>
</gene>
<dbReference type="SMART" id="SM00675">
    <property type="entry name" value="DM11"/>
    <property type="match status" value="1"/>
</dbReference>